<reference evidence="3" key="3">
    <citation type="submission" date="2019-11" db="EMBL/GenBank/DDBJ databases">
        <title>Complete genome sequence of Vibrio owensii SH-14 isolated from shrimp with acute hepatopancreatic necrosis diease.</title>
        <authorList>
            <person name="Liang X."/>
            <person name="Wang Y."/>
        </authorList>
    </citation>
    <scope>NUCLEOTIDE SEQUENCE</scope>
    <source>
        <strain evidence="3">SH14</strain>
    </source>
</reference>
<protein>
    <submittedName>
        <fullName evidence="3">Uncharacterized protein</fullName>
    </submittedName>
</protein>
<feature type="compositionally biased region" description="Low complexity" evidence="1">
    <location>
        <begin position="304"/>
        <end position="320"/>
    </location>
</feature>
<sequence length="374" mass="40288">MSTDLDQALLSGDESLIDESLSNLELDEALLFGEEGGEDGQAFEPEQNIVAEEQNNPENQAALPEVIDTTGTVQPANGSDNQQGAEIGNQSNNAVKEIDGQLYVAVSADNAEIAAKGGKHTIPYDVLTRNRDLTKELQGRVSELEQQLGQATTAQQKNEILTKQLEDAGITPDRLPDEMLNDPQAVQTIIDEIDGPAGQIIAALFNKVQSSQPQQPQQQQQQASQPAQPGNDPLDAPELVELKGWLDSDQDRWDTAVIIDKSLQRDPQFASLPVTERYAEVQRRVKASFGDPVAEGIKQELNKQDPAQAANAQQQEQQTQVPNSPSSLSGGATDTTAAAQQAMLAQDPLALEQAMENMSSSDLDALLMEASDSL</sequence>
<gene>
    <name evidence="3" type="ORF">APZ19_19145</name>
    <name evidence="2" type="ORF">D0812_22135</name>
</gene>
<evidence type="ECO:0000313" key="3">
    <source>
        <dbReference type="EMBL" id="QGH49236.1"/>
    </source>
</evidence>
<name>A0AAP9GFI8_9VIBR</name>
<keyword evidence="4" id="KW-1185">Reference proteome</keyword>
<dbReference type="Proteomes" id="UP000390336">
    <property type="component" value="Chromosome 2"/>
</dbReference>
<dbReference type="Proteomes" id="UP000272136">
    <property type="component" value="Chromosome 2"/>
</dbReference>
<feature type="compositionally biased region" description="Low complexity" evidence="1">
    <location>
        <begin position="209"/>
        <end position="229"/>
    </location>
</feature>
<dbReference type="EMBL" id="CP045860">
    <property type="protein sequence ID" value="QGH49236.1"/>
    <property type="molecule type" value="Genomic_DNA"/>
</dbReference>
<accession>A0AAP9GFI8</accession>
<feature type="compositionally biased region" description="Low complexity" evidence="1">
    <location>
        <begin position="332"/>
        <end position="344"/>
    </location>
</feature>
<feature type="region of interest" description="Disordered" evidence="1">
    <location>
        <begin position="68"/>
        <end position="87"/>
    </location>
</feature>
<proteinExistence type="predicted"/>
<evidence type="ECO:0000313" key="4">
    <source>
        <dbReference type="Proteomes" id="UP000272136"/>
    </source>
</evidence>
<feature type="compositionally biased region" description="Polar residues" evidence="1">
    <location>
        <begin position="321"/>
        <end position="330"/>
    </location>
</feature>
<reference evidence="3 5" key="1">
    <citation type="journal article" date="2015" name="Genome Announc.">
        <title>Draft Genome Sequence of Vibrio owensii Strain SH-14, Which Causes Shrimp Acute Hepatopancreatic Necrosis Disease.</title>
        <authorList>
            <person name="Liu L."/>
            <person name="Xiao J."/>
            <person name="Xia X."/>
            <person name="Pan Y."/>
            <person name="Yan S."/>
            <person name="Wang Y."/>
        </authorList>
    </citation>
    <scope>NUCLEOTIDE SEQUENCE [LARGE SCALE GENOMIC DNA]</scope>
    <source>
        <strain evidence="3 5">SH14</strain>
    </source>
</reference>
<organism evidence="3 5">
    <name type="scientific">Vibrio owensii</name>
    <dbReference type="NCBI Taxonomy" id="696485"/>
    <lineage>
        <taxon>Bacteria</taxon>
        <taxon>Pseudomonadati</taxon>
        <taxon>Pseudomonadota</taxon>
        <taxon>Gammaproteobacteria</taxon>
        <taxon>Vibrionales</taxon>
        <taxon>Vibrionaceae</taxon>
        <taxon>Vibrio</taxon>
    </lineage>
</organism>
<dbReference type="EMBL" id="CP033138">
    <property type="protein sequence ID" value="AYO17091.1"/>
    <property type="molecule type" value="Genomic_DNA"/>
</dbReference>
<reference evidence="2 4" key="2">
    <citation type="submission" date="2018-10" db="EMBL/GenBank/DDBJ databases">
        <title>Whole Genome of Vibrio owensii strain 170502, isolated from Acute Hepatopancreatic Necrosis Disease (AHPND) shrimp.</title>
        <authorList>
            <person name="Yan M."/>
            <person name="Wang X."/>
            <person name="Wang Y."/>
        </authorList>
    </citation>
    <scope>NUCLEOTIDE SEQUENCE [LARGE SCALE GENOMIC DNA]</scope>
    <source>
        <strain evidence="2 4">1700302</strain>
    </source>
</reference>
<evidence type="ECO:0000313" key="2">
    <source>
        <dbReference type="EMBL" id="AYO17091.1"/>
    </source>
</evidence>
<feature type="region of interest" description="Disordered" evidence="1">
    <location>
        <begin position="208"/>
        <end position="236"/>
    </location>
</feature>
<dbReference type="AlphaFoldDB" id="A0AAP9GFI8"/>
<dbReference type="RefSeq" id="WP_054823354.1">
    <property type="nucleotide sequence ID" value="NZ_CP033138.1"/>
</dbReference>
<evidence type="ECO:0000256" key="1">
    <source>
        <dbReference type="SAM" id="MobiDB-lite"/>
    </source>
</evidence>
<evidence type="ECO:0000313" key="5">
    <source>
        <dbReference type="Proteomes" id="UP000390336"/>
    </source>
</evidence>
<feature type="region of interest" description="Disordered" evidence="1">
    <location>
        <begin position="300"/>
        <end position="344"/>
    </location>
</feature>
<feature type="compositionally biased region" description="Polar residues" evidence="1">
    <location>
        <begin position="69"/>
        <end position="87"/>
    </location>
</feature>